<dbReference type="Gene3D" id="3.40.50.300">
    <property type="entry name" value="P-loop containing nucleotide triphosphate hydrolases"/>
    <property type="match status" value="1"/>
</dbReference>
<evidence type="ECO:0000256" key="1">
    <source>
        <dbReference type="SAM" id="MobiDB-lite"/>
    </source>
</evidence>
<dbReference type="InterPro" id="IPR011990">
    <property type="entry name" value="TPR-like_helical_dom_sf"/>
</dbReference>
<dbReference type="SUPFAM" id="SSF52540">
    <property type="entry name" value="P-loop containing nucleoside triphosphate hydrolases"/>
    <property type="match status" value="1"/>
</dbReference>
<proteinExistence type="predicted"/>
<feature type="region of interest" description="Disordered" evidence="1">
    <location>
        <begin position="1"/>
        <end position="36"/>
    </location>
</feature>
<protein>
    <recommendedName>
        <fullName evidence="3">AAA ATPase domain-containing protein</fullName>
    </recommendedName>
</protein>
<dbReference type="EMBL" id="CAADEW010000011">
    <property type="protein sequence ID" value="VFJ45817.1"/>
    <property type="molecule type" value="Genomic_DNA"/>
</dbReference>
<gene>
    <name evidence="2" type="ORF">BECKFW1821A_GA0114235_101113</name>
</gene>
<evidence type="ECO:0008006" key="3">
    <source>
        <dbReference type="Google" id="ProtNLM"/>
    </source>
</evidence>
<dbReference type="InterPro" id="IPR027417">
    <property type="entry name" value="P-loop_NTPase"/>
</dbReference>
<evidence type="ECO:0000313" key="2">
    <source>
        <dbReference type="EMBL" id="VFJ45817.1"/>
    </source>
</evidence>
<name>A0A450S2C2_9GAMM</name>
<dbReference type="AlphaFoldDB" id="A0A450S2C2"/>
<reference evidence="2" key="1">
    <citation type="submission" date="2019-02" db="EMBL/GenBank/DDBJ databases">
        <authorList>
            <person name="Gruber-Vodicka R. H."/>
            <person name="Seah K. B. B."/>
        </authorList>
    </citation>
    <scope>NUCLEOTIDE SEQUENCE</scope>
    <source>
        <strain evidence="2">BECK_BZ15</strain>
    </source>
</reference>
<sequence length="879" mass="97358">MGTGLPGDQEGIAGQTGKPLTGSSVPPGAAPVSQEQSAPHLIASSRLLDLGVTQRFDELVGREVELELLTRAWHDPATRILVLVAEGGEGKTSLVAQWLMENFIHANWAGVEAFFDWSFYSQGTRDQSAANSGQFLDTALRHFRETALADSPTSADQKAEALARCVARQRALLVLDGVEPLQHPDRPGGLAGRFKDVGIGRLLKALAWMSEPRDEKNSADQGRHSPQVGTGLCIVTSRVPLVELKRFHASDEKSGPVREYPLDHLSFEAAARLLHGAGARRAGEADIGPDDGELLRVAEELKGHALTCQLLGGYLKHVQAGDIRRRDRVDWTQVFDVEQEGHAWQVMRAYERWFAAHGEVGRRQLAVLRLLGLFDRPADAGCLAALRRAPAIPGLTEPLVGLSARDWTALVTRFAEEHRLLSVAGRGEELRLDAHPLIRAYFAQGLVTENPMAGTEGHRRLFEHLITTTEHRPDTLEGLQPLYQAVAHGCRAGLHQRALDEIYKDRILRGTGNDGAYSIMSLGALGEDLGAVACFFREPWERVVPDLSSSEQGWLFHQVAMLLRDLGRLAEARAPMQVGLKMRVAREDWHNVAIAAFNLSRLESMLGELAAAMKSARDSIGFVDRSGSARVQIASRVAYAHARYQAGRRAQAERGFREAERLQVELQPQYPRLYSVDGFWYCALLLTGPERAAWWTTLESTVPKAERYVSECDWVAARATETRQWAETNMDKSGIALDRLTLGRAGLYRVLLTNGDRSARLESPAAHLDAAVDGLRRMNRISYLPHGLLSRSWLRCLRGERAGSVVDLEEAWDIAERGPMPLFQADILLTRARLFWRAGDYPWGSPRADLKEARRLVEKHGYHRRDGELRDAEEVIGGG</sequence>
<dbReference type="SUPFAM" id="SSF48452">
    <property type="entry name" value="TPR-like"/>
    <property type="match status" value="1"/>
</dbReference>
<dbReference type="Gene3D" id="1.25.40.10">
    <property type="entry name" value="Tetratricopeptide repeat domain"/>
    <property type="match status" value="1"/>
</dbReference>
<accession>A0A450S2C2</accession>
<organism evidence="2">
    <name type="scientific">Candidatus Kentrum sp. FW</name>
    <dbReference type="NCBI Taxonomy" id="2126338"/>
    <lineage>
        <taxon>Bacteria</taxon>
        <taxon>Pseudomonadati</taxon>
        <taxon>Pseudomonadota</taxon>
        <taxon>Gammaproteobacteria</taxon>
        <taxon>Candidatus Kentrum</taxon>
    </lineage>
</organism>